<name>A0A4C1TWK5_EUMVA</name>
<comment type="caution">
    <text evidence="1">The sequence shown here is derived from an EMBL/GenBank/DDBJ whole genome shotgun (WGS) entry which is preliminary data.</text>
</comment>
<evidence type="ECO:0000313" key="2">
    <source>
        <dbReference type="Proteomes" id="UP000299102"/>
    </source>
</evidence>
<protein>
    <submittedName>
        <fullName evidence="1">Uncharacterized protein</fullName>
    </submittedName>
</protein>
<dbReference type="EMBL" id="BGZK01000095">
    <property type="protein sequence ID" value="GBP18308.1"/>
    <property type="molecule type" value="Genomic_DNA"/>
</dbReference>
<keyword evidence="2" id="KW-1185">Reference proteome</keyword>
<gene>
    <name evidence="1" type="ORF">EVAR_9154_1</name>
</gene>
<dbReference type="Proteomes" id="UP000299102">
    <property type="component" value="Unassembled WGS sequence"/>
</dbReference>
<accession>A0A4C1TWK5</accession>
<sequence length="152" mass="16359">MFNEAKTWSAAPAAVPSLGDGTKSLLPIFRAAPYTDTLGTSYTSNTLTEIISATSEPSLKLDAKLAAYNTQINDSRTVQKWSGSTLEMPLSQNTDKVIAYAVSFRPRLHAPLAGQRDSRENWTPGIKGEILMNLCSGRPPSPNPHDIGPVST</sequence>
<reference evidence="1 2" key="1">
    <citation type="journal article" date="2019" name="Commun. Biol.">
        <title>The bagworm genome reveals a unique fibroin gene that provides high tensile strength.</title>
        <authorList>
            <person name="Kono N."/>
            <person name="Nakamura H."/>
            <person name="Ohtoshi R."/>
            <person name="Tomita M."/>
            <person name="Numata K."/>
            <person name="Arakawa K."/>
        </authorList>
    </citation>
    <scope>NUCLEOTIDE SEQUENCE [LARGE SCALE GENOMIC DNA]</scope>
</reference>
<evidence type="ECO:0000313" key="1">
    <source>
        <dbReference type="EMBL" id="GBP18308.1"/>
    </source>
</evidence>
<dbReference type="AlphaFoldDB" id="A0A4C1TWK5"/>
<proteinExistence type="predicted"/>
<organism evidence="1 2">
    <name type="scientific">Eumeta variegata</name>
    <name type="common">Bagworm moth</name>
    <name type="synonym">Eumeta japonica</name>
    <dbReference type="NCBI Taxonomy" id="151549"/>
    <lineage>
        <taxon>Eukaryota</taxon>
        <taxon>Metazoa</taxon>
        <taxon>Ecdysozoa</taxon>
        <taxon>Arthropoda</taxon>
        <taxon>Hexapoda</taxon>
        <taxon>Insecta</taxon>
        <taxon>Pterygota</taxon>
        <taxon>Neoptera</taxon>
        <taxon>Endopterygota</taxon>
        <taxon>Lepidoptera</taxon>
        <taxon>Glossata</taxon>
        <taxon>Ditrysia</taxon>
        <taxon>Tineoidea</taxon>
        <taxon>Psychidae</taxon>
        <taxon>Oiketicinae</taxon>
        <taxon>Eumeta</taxon>
    </lineage>
</organism>